<protein>
    <recommendedName>
        <fullName evidence="2">ATPase of the ABC class C-terminal domain-containing protein</fullName>
    </recommendedName>
</protein>
<evidence type="ECO:0000259" key="2">
    <source>
        <dbReference type="Pfam" id="PF09818"/>
    </source>
</evidence>
<accession>A0AAD2CEM7</accession>
<dbReference type="PANTHER" id="PTHR38149">
    <property type="entry name" value="ATPASE"/>
    <property type="match status" value="1"/>
</dbReference>
<dbReference type="Proteomes" id="UP001295423">
    <property type="component" value="Unassembled WGS sequence"/>
</dbReference>
<dbReference type="InterPro" id="IPR046834">
    <property type="entry name" value="ABC_ATPase_C"/>
</dbReference>
<evidence type="ECO:0000313" key="4">
    <source>
        <dbReference type="Proteomes" id="UP001295423"/>
    </source>
</evidence>
<feature type="region of interest" description="Disordered" evidence="1">
    <location>
        <begin position="201"/>
        <end position="221"/>
    </location>
</feature>
<evidence type="ECO:0000256" key="1">
    <source>
        <dbReference type="SAM" id="MobiDB-lite"/>
    </source>
</evidence>
<feature type="compositionally biased region" description="Pro residues" evidence="1">
    <location>
        <begin position="209"/>
        <end position="218"/>
    </location>
</feature>
<dbReference type="EMBL" id="CAKOGP040000069">
    <property type="protein sequence ID" value="CAJ1929059.1"/>
    <property type="molecule type" value="Genomic_DNA"/>
</dbReference>
<comment type="caution">
    <text evidence="3">The sequence shown here is derived from an EMBL/GenBank/DDBJ whole genome shotgun (WGS) entry which is preliminary data.</text>
</comment>
<dbReference type="InterPro" id="IPR019195">
    <property type="entry name" value="ABC_ATPase_put"/>
</dbReference>
<reference evidence="3" key="1">
    <citation type="submission" date="2023-08" db="EMBL/GenBank/DDBJ databases">
        <authorList>
            <person name="Audoor S."/>
            <person name="Bilcke G."/>
        </authorList>
    </citation>
    <scope>NUCLEOTIDE SEQUENCE</scope>
</reference>
<feature type="domain" description="ATPase of the ABC class C-terminal" evidence="2">
    <location>
        <begin position="164"/>
        <end position="454"/>
    </location>
</feature>
<keyword evidence="4" id="KW-1185">Reference proteome</keyword>
<organism evidence="3 4">
    <name type="scientific">Cylindrotheca closterium</name>
    <dbReference type="NCBI Taxonomy" id="2856"/>
    <lineage>
        <taxon>Eukaryota</taxon>
        <taxon>Sar</taxon>
        <taxon>Stramenopiles</taxon>
        <taxon>Ochrophyta</taxon>
        <taxon>Bacillariophyta</taxon>
        <taxon>Bacillariophyceae</taxon>
        <taxon>Bacillariophycidae</taxon>
        <taxon>Bacillariales</taxon>
        <taxon>Bacillariaceae</taxon>
        <taxon>Cylindrotheca</taxon>
    </lineage>
</organism>
<dbReference type="PANTHER" id="PTHR38149:SF1">
    <property type="entry name" value="ATPASE"/>
    <property type="match status" value="1"/>
</dbReference>
<proteinExistence type="predicted"/>
<dbReference type="AlphaFoldDB" id="A0AAD2CEM7"/>
<dbReference type="Pfam" id="PF09818">
    <property type="entry name" value="ABC_ATPase"/>
    <property type="match status" value="1"/>
</dbReference>
<name>A0AAD2CEM7_9STRA</name>
<evidence type="ECO:0000313" key="3">
    <source>
        <dbReference type="EMBL" id="CAJ1929059.1"/>
    </source>
</evidence>
<gene>
    <name evidence="3" type="ORF">CYCCA115_LOCUS1596</name>
</gene>
<sequence>MWNITTLQDPLASYVKGGNDTTSSVVISASVAHVNIFKNDDASAFQEGGRPAKVALADFIARTLVKQRSQAMKEVENFVLTLEPLDRIFLKGKRRRQNLSAPYPPYVLERSDIWSSNDQVHLSLRLIVESQSKQLDEKSDFLQTAVSSILASLLPFNQVDWTQAAMNHISCVVLQDKIRQQLDSSNAVGFIANNSILPRKSGTSDAPMSSPPAVPFQAPPDSSMTQSLTIEMGSLAGYLPSNVVPSQGSSIALSGLVIPKGITLICGGGYHGKSTMLRTVALGIYNKIPGDGREYCIAVEDAVSVRAEDGRYVNNCNISAFISNLPTLPGATKTVDTTHFSSRDSSGSTSQAANVSEAIEMGCSAMLIDEDVSAANFMARDGRMRALVMDESITPLLYRVNGLYNAKGISSVVVVGGVGDWLDVPHNVILLDKYVASDATEKAASISYQFSYGHVQYGGKGVVHRLDWEYGGTPIPRRPTDEFANRFSSNIEISLLDGGHSIALHPHEDDDETMDGGHVVLEDDHDEGCIEASRMEQVMGRKHLYTCGLCALWIIKASQQQKTLGLPDLLNKLDETLDSSGLVKVVEDLSSSGLSPKTWHHLVEAVGFAQRPRKFEVGQALTRLHGIQFEELPVENELAAKLAAAKAEEERKRKALADLWAARRAK</sequence>